<sequence length="380" mass="43668">MRFLFIIQGEGRGHMTQAIALAQLLDKMGHQLSAVCIGTSKRRSIPDFVKNAFTVPLHQFESPNFITDKKQKGIKIGKTITNNLVKTKDFISSMEKIHALVTEHEPDIILNFYDILGGLYNFLYRPKGQFWVIGHQYLSEHRSFVFAKGFRIQKYLFNLNTQVTALGADKKLALSFRPLEDEQKKKIVVLPPLLREDLKNLATQDGDFYLTYMVNHGYSEEVMNFAQRNPEIKIEAFWDKKEAGKEFKALDNLTFHQVDDRLFLEKMATCKGLVSTAGFESICEAMYLGKPVMFVPVQGQYEQLCNALDAEISGAGVQHTHFDFKYFDKILETRNFGTDQAKNWIDSFPFIFQRQIEQSYGTRFNSAYREQTITSSVPNS</sequence>
<proteinExistence type="predicted"/>
<dbReference type="PANTHER" id="PTHR21015">
    <property type="entry name" value="UDP-N-ACETYLGLUCOSAMINE--N-ACETYLMURAMYL-(PENTAPEPTIDE) PYROPHOSPHORYL-UNDECAPRENOL N-ACETYLGLUCOSAMINE TRANSFERASE 1"/>
    <property type="match status" value="1"/>
</dbReference>
<gene>
    <name evidence="1" type="ORF">ACFFIP_06135</name>
</gene>
<reference evidence="1 2" key="1">
    <citation type="submission" date="2024-09" db="EMBL/GenBank/DDBJ databases">
        <authorList>
            <person name="Sun Q."/>
            <person name="Mori K."/>
        </authorList>
    </citation>
    <scope>NUCLEOTIDE SEQUENCE [LARGE SCALE GENOMIC DNA]</scope>
    <source>
        <strain evidence="1 2">CCM 7650</strain>
    </source>
</reference>
<evidence type="ECO:0000313" key="2">
    <source>
        <dbReference type="Proteomes" id="UP001589797"/>
    </source>
</evidence>
<organism evidence="1 2">
    <name type="scientific">Fontibacter flavus</name>
    <dbReference type="NCBI Taxonomy" id="654838"/>
    <lineage>
        <taxon>Bacteria</taxon>
        <taxon>Pseudomonadati</taxon>
        <taxon>Bacteroidota</taxon>
        <taxon>Cytophagia</taxon>
        <taxon>Cytophagales</taxon>
        <taxon>Cyclobacteriaceae</taxon>
        <taxon>Fontibacter</taxon>
    </lineage>
</organism>
<comment type="caution">
    <text evidence="1">The sequence shown here is derived from an EMBL/GenBank/DDBJ whole genome shotgun (WGS) entry which is preliminary data.</text>
</comment>
<accession>A0ABV6FQX5</accession>
<dbReference type="RefSeq" id="WP_382386699.1">
    <property type="nucleotide sequence ID" value="NZ_JBHLWI010000013.1"/>
</dbReference>
<dbReference type="EMBL" id="JBHLWI010000013">
    <property type="protein sequence ID" value="MFC0262256.1"/>
    <property type="molecule type" value="Genomic_DNA"/>
</dbReference>
<dbReference type="Pfam" id="PF13528">
    <property type="entry name" value="Glyco_trans_1_3"/>
    <property type="match status" value="1"/>
</dbReference>
<dbReference type="Proteomes" id="UP001589797">
    <property type="component" value="Unassembled WGS sequence"/>
</dbReference>
<dbReference type="PANTHER" id="PTHR21015:SF22">
    <property type="entry name" value="GLYCOSYLTRANSFERASE"/>
    <property type="match status" value="1"/>
</dbReference>
<dbReference type="SUPFAM" id="SSF53756">
    <property type="entry name" value="UDP-Glycosyltransferase/glycogen phosphorylase"/>
    <property type="match status" value="1"/>
</dbReference>
<keyword evidence="2" id="KW-1185">Reference proteome</keyword>
<name>A0ABV6FQX5_9BACT</name>
<evidence type="ECO:0000313" key="1">
    <source>
        <dbReference type="EMBL" id="MFC0262256.1"/>
    </source>
</evidence>
<protein>
    <submittedName>
        <fullName evidence="1">Glycosyltransferase family protein</fullName>
    </submittedName>
</protein>
<dbReference type="Gene3D" id="3.40.50.2000">
    <property type="entry name" value="Glycogen Phosphorylase B"/>
    <property type="match status" value="1"/>
</dbReference>